<evidence type="ECO:0000256" key="6">
    <source>
        <dbReference type="ARBA" id="ARBA00023136"/>
    </source>
</evidence>
<sequence length="684" mass="78623">MEERRGSVDHIQQVPSHRATQHDGPLRHRDEQLQDDQLLRRNLSFQSLNNYRLDSRPTSPNLTLSLPRRRTTFRSYSNSHSPPLIRSIDPLDSSYHTNGAALLGDPGHHELLAYRGENLKSVSLAPTGSNVSHSTTTATGRASYLSPLDRAVTTYTSVVGYPSKKTTGFMRFLNRIASWLYSISLFIVIVLMLAFIAVTPVDVIAQTFTTNSSIAVKTFIVIIVCVAFVVIFFLIYLVRVYKFKVAMNEVPLKSLYIPFENDFPRDVFKYIDSKLKESHDVAQLAGPLHQCGLINHPGLSPPEYIQKRDAGGSGDMLGKLLPPNMQYEDVLQSFADKFYDGKLLTDADLPIHFSTRDIILYLSEQVSENAKTNEEESSNLCNQLDVDKLIAIYEKCRFSPDLITEKDMFYFMLDFDKFARICQNDYRSKMPKRMLRATRPSHSSTNYDIDENGYISSSDRKYYSSAIFYDTGDEEDEEAPHNYPRGSKYDYDYFDSDTSSMGCEHNEHVHRGIHPSHLAVSPLVRQMSPFDHRRPEDQFYTNVDYEQEQSLYNDRYNNDDNEDNDERRSSLRLSRRASVSSSRSVIRNKLALQSKHTLLNLRYDDGENDANSLTRNKSGYITDSENDEFDVNEFGVVDHRGLRKDYKVKKRPNAFEGVPVRIVINDEEPNEDTERHERKHEFEI</sequence>
<dbReference type="OMA" id="QWIYSIS"/>
<proteinExistence type="inferred from homology"/>
<dbReference type="KEGG" id="lel:PVL30_001624"/>
<evidence type="ECO:0000313" key="10">
    <source>
        <dbReference type="Proteomes" id="UP000001996"/>
    </source>
</evidence>
<protein>
    <recommendedName>
        <fullName evidence="3 7">Defect at low temperature protein 1</fullName>
    </recommendedName>
</protein>
<evidence type="ECO:0000256" key="3">
    <source>
        <dbReference type="ARBA" id="ARBA00021353"/>
    </source>
</evidence>
<comment type="function">
    <text evidence="1 7">Required for growth under high-pressure and low-temperature conditions.</text>
</comment>
<dbReference type="Proteomes" id="UP000001996">
    <property type="component" value="Unassembled WGS sequence"/>
</dbReference>
<name>A5DWB6_LODEL</name>
<accession>A5DWB6</accession>
<dbReference type="EMBL" id="CH981525">
    <property type="protein sequence ID" value="EDK43474.1"/>
    <property type="molecule type" value="Genomic_DNA"/>
</dbReference>
<keyword evidence="10" id="KW-1185">Reference proteome</keyword>
<dbReference type="GO" id="GO:0016020">
    <property type="term" value="C:membrane"/>
    <property type="evidence" value="ECO:0007669"/>
    <property type="project" value="UniProtKB-SubCell"/>
</dbReference>
<feature type="transmembrane region" description="Helical" evidence="7">
    <location>
        <begin position="218"/>
        <end position="238"/>
    </location>
</feature>
<evidence type="ECO:0000313" key="9">
    <source>
        <dbReference type="EMBL" id="EDK43474.1"/>
    </source>
</evidence>
<comment type="subcellular location">
    <subcellularLocation>
        <location evidence="7">Membrane</location>
        <topology evidence="7">Multi-pass membrane protein</topology>
    </subcellularLocation>
</comment>
<gene>
    <name evidence="7" type="primary">DLT1</name>
    <name evidence="9" type="ORF">LELG_01652</name>
</gene>
<evidence type="ECO:0000256" key="5">
    <source>
        <dbReference type="ARBA" id="ARBA00022989"/>
    </source>
</evidence>
<reference evidence="9 10" key="1">
    <citation type="journal article" date="2009" name="Nature">
        <title>Evolution of pathogenicity and sexual reproduction in eight Candida genomes.</title>
        <authorList>
            <person name="Butler G."/>
            <person name="Rasmussen M.D."/>
            <person name="Lin M.F."/>
            <person name="Santos M.A."/>
            <person name="Sakthikumar S."/>
            <person name="Munro C.A."/>
            <person name="Rheinbay E."/>
            <person name="Grabherr M."/>
            <person name="Forche A."/>
            <person name="Reedy J.L."/>
            <person name="Agrafioti I."/>
            <person name="Arnaud M.B."/>
            <person name="Bates S."/>
            <person name="Brown A.J."/>
            <person name="Brunke S."/>
            <person name="Costanzo M.C."/>
            <person name="Fitzpatrick D.A."/>
            <person name="de Groot P.W."/>
            <person name="Harris D."/>
            <person name="Hoyer L.L."/>
            <person name="Hube B."/>
            <person name="Klis F.M."/>
            <person name="Kodira C."/>
            <person name="Lennard N."/>
            <person name="Logue M.E."/>
            <person name="Martin R."/>
            <person name="Neiman A.M."/>
            <person name="Nikolaou E."/>
            <person name="Quail M.A."/>
            <person name="Quinn J."/>
            <person name="Santos M.C."/>
            <person name="Schmitzberger F.F."/>
            <person name="Sherlock G."/>
            <person name="Shah P."/>
            <person name="Silverstein K.A."/>
            <person name="Skrzypek M.S."/>
            <person name="Soll D."/>
            <person name="Staggs R."/>
            <person name="Stansfield I."/>
            <person name="Stumpf M.P."/>
            <person name="Sudbery P.E."/>
            <person name="Srikantha T."/>
            <person name="Zeng Q."/>
            <person name="Berman J."/>
            <person name="Berriman M."/>
            <person name="Heitman J."/>
            <person name="Gow N.A."/>
            <person name="Lorenz M.C."/>
            <person name="Birren B.W."/>
            <person name="Kellis M."/>
            <person name="Cuomo C.A."/>
        </authorList>
    </citation>
    <scope>NUCLEOTIDE SEQUENCE [LARGE SCALE GENOMIC DNA]</scope>
    <source>
        <strain evidence="10">ATCC 11503 / BCRC 21390 / CBS 2605 / JCM 1781 / NBRC 1676 / NRRL YB-4239</strain>
    </source>
</reference>
<dbReference type="InterPro" id="IPR038869">
    <property type="entry name" value="DLT1"/>
</dbReference>
<feature type="region of interest" description="Disordered" evidence="8">
    <location>
        <begin position="1"/>
        <end position="35"/>
    </location>
</feature>
<feature type="compositionally biased region" description="Basic and acidic residues" evidence="8">
    <location>
        <begin position="20"/>
        <end position="32"/>
    </location>
</feature>
<dbReference type="InParanoid" id="A5DWB6"/>
<dbReference type="STRING" id="379508.A5DWB6"/>
<evidence type="ECO:0000256" key="2">
    <source>
        <dbReference type="ARBA" id="ARBA00005550"/>
    </source>
</evidence>
<keyword evidence="4 7" id="KW-0812">Transmembrane</keyword>
<keyword evidence="5 7" id="KW-1133">Transmembrane helix</keyword>
<comment type="similarity">
    <text evidence="2 7">Belongs to the DLT1 family.</text>
</comment>
<evidence type="ECO:0000256" key="1">
    <source>
        <dbReference type="ARBA" id="ARBA00002489"/>
    </source>
</evidence>
<dbReference type="PANTHER" id="PTHR40021">
    <property type="entry name" value="DEFECT AT LOW TEMPERATURE PROTEIN 1"/>
    <property type="match status" value="1"/>
</dbReference>
<dbReference type="VEuPathDB" id="FungiDB:LELG_01652"/>
<dbReference type="GeneID" id="5233884"/>
<evidence type="ECO:0000256" key="4">
    <source>
        <dbReference type="ARBA" id="ARBA00022692"/>
    </source>
</evidence>
<dbReference type="OrthoDB" id="4096362at2759"/>
<dbReference type="PANTHER" id="PTHR40021:SF1">
    <property type="entry name" value="DEFECT AT LOW TEMPERATURE PROTEIN 1"/>
    <property type="match status" value="1"/>
</dbReference>
<dbReference type="HOGENOM" id="CLU_392310_0_0_1"/>
<evidence type="ECO:0000256" key="8">
    <source>
        <dbReference type="SAM" id="MobiDB-lite"/>
    </source>
</evidence>
<feature type="region of interest" description="Disordered" evidence="8">
    <location>
        <begin position="552"/>
        <end position="578"/>
    </location>
</feature>
<dbReference type="AlphaFoldDB" id="A5DWB6"/>
<dbReference type="eggNOG" id="ENOG502RAJJ">
    <property type="taxonomic scope" value="Eukaryota"/>
</dbReference>
<organism evidence="9 10">
    <name type="scientific">Lodderomyces elongisporus (strain ATCC 11503 / CBS 2605 / JCM 1781 / NBRC 1676 / NRRL YB-4239)</name>
    <name type="common">Yeast</name>
    <name type="synonym">Saccharomyces elongisporus</name>
    <dbReference type="NCBI Taxonomy" id="379508"/>
    <lineage>
        <taxon>Eukaryota</taxon>
        <taxon>Fungi</taxon>
        <taxon>Dikarya</taxon>
        <taxon>Ascomycota</taxon>
        <taxon>Saccharomycotina</taxon>
        <taxon>Pichiomycetes</taxon>
        <taxon>Debaryomycetaceae</taxon>
        <taxon>Candida/Lodderomyces clade</taxon>
        <taxon>Lodderomyces</taxon>
    </lineage>
</organism>
<keyword evidence="6 7" id="KW-0472">Membrane</keyword>
<feature type="transmembrane region" description="Helical" evidence="7">
    <location>
        <begin position="179"/>
        <end position="198"/>
    </location>
</feature>
<evidence type="ECO:0000256" key="7">
    <source>
        <dbReference type="RuleBase" id="RU367100"/>
    </source>
</evidence>